<dbReference type="PANTHER" id="PTHR11496">
    <property type="entry name" value="ALCOHOL DEHYDROGENASE"/>
    <property type="match status" value="1"/>
</dbReference>
<comment type="caution">
    <text evidence="4">The sequence shown here is derived from an EMBL/GenBank/DDBJ whole genome shotgun (WGS) entry which is preliminary data.</text>
</comment>
<organism evidence="4">
    <name type="scientific">marine sediment metagenome</name>
    <dbReference type="NCBI Taxonomy" id="412755"/>
    <lineage>
        <taxon>unclassified sequences</taxon>
        <taxon>metagenomes</taxon>
        <taxon>ecological metagenomes</taxon>
    </lineage>
</organism>
<dbReference type="SUPFAM" id="SSF56796">
    <property type="entry name" value="Dehydroquinate synthase-like"/>
    <property type="match status" value="1"/>
</dbReference>
<evidence type="ECO:0000259" key="3">
    <source>
        <dbReference type="Pfam" id="PF00465"/>
    </source>
</evidence>
<dbReference type="InterPro" id="IPR001670">
    <property type="entry name" value="ADH_Fe/GldA"/>
</dbReference>
<name>X0V1S3_9ZZZZ</name>
<comment type="similarity">
    <text evidence="1">Belongs to the iron-containing alcohol dehydrogenase family.</text>
</comment>
<dbReference type="Pfam" id="PF00465">
    <property type="entry name" value="Fe-ADH"/>
    <property type="match status" value="1"/>
</dbReference>
<feature type="non-terminal residue" evidence="4">
    <location>
        <position position="145"/>
    </location>
</feature>
<dbReference type="InterPro" id="IPR039697">
    <property type="entry name" value="Alcohol_dehydrogenase_Fe"/>
</dbReference>
<feature type="domain" description="Alcohol dehydrogenase iron-type/glycerol dehydrogenase GldA" evidence="3">
    <location>
        <begin position="10"/>
        <end position="145"/>
    </location>
</feature>
<reference evidence="4" key="1">
    <citation type="journal article" date="2014" name="Front. Microbiol.">
        <title>High frequency of phylogenetically diverse reductive dehalogenase-homologous genes in deep subseafloor sedimentary metagenomes.</title>
        <authorList>
            <person name="Kawai M."/>
            <person name="Futagami T."/>
            <person name="Toyoda A."/>
            <person name="Takaki Y."/>
            <person name="Nishi S."/>
            <person name="Hori S."/>
            <person name="Arai W."/>
            <person name="Tsubouchi T."/>
            <person name="Morono Y."/>
            <person name="Uchiyama I."/>
            <person name="Ito T."/>
            <person name="Fujiyama A."/>
            <person name="Inagaki F."/>
            <person name="Takami H."/>
        </authorList>
    </citation>
    <scope>NUCLEOTIDE SEQUENCE</scope>
    <source>
        <strain evidence="4">Expedition CK06-06</strain>
    </source>
</reference>
<dbReference type="Gene3D" id="3.40.50.1970">
    <property type="match status" value="1"/>
</dbReference>
<evidence type="ECO:0000256" key="1">
    <source>
        <dbReference type="ARBA" id="ARBA00007358"/>
    </source>
</evidence>
<protein>
    <recommendedName>
        <fullName evidence="3">Alcohol dehydrogenase iron-type/glycerol dehydrogenase GldA domain-containing protein</fullName>
    </recommendedName>
</protein>
<sequence>MRFEFTTSDRIIFGPGTAGEAGALAKAFGTRALMITGRQPERAGLICESLEAAGIAAVPFEVPHEPTTHIVQAGAQRAREADCDFVVGCGGGSVIDAGKAIAALLTNGGEPLDYLEVIGRGLPITKRSAPYIAVPTTAGTGAEVT</sequence>
<dbReference type="PANTHER" id="PTHR11496:SF102">
    <property type="entry name" value="ALCOHOL DEHYDROGENASE 4"/>
    <property type="match status" value="1"/>
</dbReference>
<keyword evidence="2" id="KW-0560">Oxidoreductase</keyword>
<dbReference type="AlphaFoldDB" id="X0V1S3"/>
<dbReference type="GO" id="GO:0046872">
    <property type="term" value="F:metal ion binding"/>
    <property type="evidence" value="ECO:0007669"/>
    <property type="project" value="InterPro"/>
</dbReference>
<proteinExistence type="inferred from homology"/>
<dbReference type="GO" id="GO:0004022">
    <property type="term" value="F:alcohol dehydrogenase (NAD+) activity"/>
    <property type="evidence" value="ECO:0007669"/>
    <property type="project" value="TreeGrafter"/>
</dbReference>
<accession>X0V1S3</accession>
<dbReference type="EMBL" id="BARS01021593">
    <property type="protein sequence ID" value="GAG05392.1"/>
    <property type="molecule type" value="Genomic_DNA"/>
</dbReference>
<evidence type="ECO:0000313" key="4">
    <source>
        <dbReference type="EMBL" id="GAG05392.1"/>
    </source>
</evidence>
<gene>
    <name evidence="4" type="ORF">S01H1_34656</name>
</gene>
<evidence type="ECO:0000256" key="2">
    <source>
        <dbReference type="ARBA" id="ARBA00023002"/>
    </source>
</evidence>